<dbReference type="NCBIfam" id="TIGR03696">
    <property type="entry name" value="Rhs_assc_core"/>
    <property type="match status" value="1"/>
</dbReference>
<proteinExistence type="predicted"/>
<evidence type="ECO:0000256" key="1">
    <source>
        <dbReference type="SAM" id="MobiDB-lite"/>
    </source>
</evidence>
<accession>A0AB39XBZ3</accession>
<evidence type="ECO:0000313" key="2">
    <source>
        <dbReference type="EMBL" id="XDV10597.1"/>
    </source>
</evidence>
<feature type="compositionally biased region" description="Basic and acidic residues" evidence="1">
    <location>
        <begin position="232"/>
        <end position="245"/>
    </location>
</feature>
<feature type="compositionally biased region" description="Polar residues" evidence="1">
    <location>
        <begin position="171"/>
        <end position="227"/>
    </location>
</feature>
<dbReference type="EMBL" id="CP165718">
    <property type="protein sequence ID" value="XDV10597.1"/>
    <property type="molecule type" value="Genomic_DNA"/>
</dbReference>
<feature type="region of interest" description="Disordered" evidence="1">
    <location>
        <begin position="155"/>
        <end position="246"/>
    </location>
</feature>
<dbReference type="InterPro" id="IPR022385">
    <property type="entry name" value="Rhs_assc_core"/>
</dbReference>
<reference evidence="2" key="1">
    <citation type="submission" date="2024-07" db="EMBL/GenBank/DDBJ databases">
        <title>Whole genome sequence of bacterial strains from algal surface.</title>
        <authorList>
            <person name="Kumar P."/>
        </authorList>
    </citation>
    <scope>NUCLEOTIDE SEQUENCE</scope>
    <source>
        <strain evidence="2">PP-1MA</strain>
    </source>
</reference>
<sequence>MLDGSLMEPGARPRLKNFTDYAGISNIGITRRGFTDHLHLDDVELIHMNGRVYDYNLGRFLSVDPVIQFVGNSQGINPYSYIMNNPMAGTDPTGYVIDTIWDVGNVIFDVGKVAYGAATGNDDMVTEGLTDLAIDAAATLVPFVPAGASKAARAGAEKVADARQASKKTDTTPTTQKSESSSNTDGGTKTTNGADNTQSANSAGQKTTDIGSPSQISKKDQLAQNKAQGKAGEAKVRQELGDANRGEQVTVETLDGDRARVDFVTTKDGQPNLVEVKTGNASLSKGQQAVKDAIGRGEPVIPRGANAEKAGLPVGEKIACSFEEKRC</sequence>
<dbReference type="RefSeq" id="WP_369744005.1">
    <property type="nucleotide sequence ID" value="NZ_CP165718.1"/>
</dbReference>
<organism evidence="2">
    <name type="scientific">Pseudidiomarina sp. PP-1MA</name>
    <dbReference type="NCBI Taxonomy" id="3237706"/>
    <lineage>
        <taxon>Bacteria</taxon>
        <taxon>Pseudomonadati</taxon>
        <taxon>Pseudomonadota</taxon>
        <taxon>Gammaproteobacteria</taxon>
        <taxon>Alteromonadales</taxon>
        <taxon>Idiomarinaceae</taxon>
        <taxon>Pseudidiomarina</taxon>
    </lineage>
</organism>
<protein>
    <submittedName>
        <fullName evidence="2">RHS repeat-associated core domain-containing protein</fullName>
    </submittedName>
</protein>
<dbReference type="AlphaFoldDB" id="A0AB39XBZ3"/>
<gene>
    <name evidence="2" type="ORF">AB8S08_05280</name>
</gene>
<dbReference type="Gene3D" id="2.180.10.10">
    <property type="entry name" value="RHS repeat-associated core"/>
    <property type="match status" value="1"/>
</dbReference>
<name>A0AB39XBZ3_9GAMM</name>